<gene>
    <name evidence="1" type="ORF">RHGRI_001052</name>
</gene>
<protein>
    <submittedName>
        <fullName evidence="1">Uncharacterized protein</fullName>
    </submittedName>
</protein>
<reference evidence="1" key="1">
    <citation type="submission" date="2020-08" db="EMBL/GenBank/DDBJ databases">
        <title>Plant Genome Project.</title>
        <authorList>
            <person name="Zhang R.-G."/>
        </authorList>
    </citation>
    <scope>NUCLEOTIDE SEQUENCE</scope>
    <source>
        <strain evidence="1">WSP0</strain>
        <tissue evidence="1">Leaf</tissue>
    </source>
</reference>
<dbReference type="EMBL" id="JACTNZ010000001">
    <property type="protein sequence ID" value="KAG5565040.1"/>
    <property type="molecule type" value="Genomic_DNA"/>
</dbReference>
<name>A0AAV6LK06_9ERIC</name>
<comment type="caution">
    <text evidence="1">The sequence shown here is derived from an EMBL/GenBank/DDBJ whole genome shotgun (WGS) entry which is preliminary data.</text>
</comment>
<proteinExistence type="predicted"/>
<accession>A0AAV6LK06</accession>
<keyword evidence="2" id="KW-1185">Reference proteome</keyword>
<dbReference type="AlphaFoldDB" id="A0AAV6LK06"/>
<dbReference type="Proteomes" id="UP000823749">
    <property type="component" value="Chromosome 1"/>
</dbReference>
<evidence type="ECO:0000313" key="2">
    <source>
        <dbReference type="Proteomes" id="UP000823749"/>
    </source>
</evidence>
<evidence type="ECO:0000313" key="1">
    <source>
        <dbReference type="EMBL" id="KAG5565040.1"/>
    </source>
</evidence>
<sequence>MTISKTKVPIFELCYVRSRYMPKLRKTSLYAFLTIVFQKGGNKNVVGALGF</sequence>
<organism evidence="1 2">
    <name type="scientific">Rhododendron griersonianum</name>
    <dbReference type="NCBI Taxonomy" id="479676"/>
    <lineage>
        <taxon>Eukaryota</taxon>
        <taxon>Viridiplantae</taxon>
        <taxon>Streptophyta</taxon>
        <taxon>Embryophyta</taxon>
        <taxon>Tracheophyta</taxon>
        <taxon>Spermatophyta</taxon>
        <taxon>Magnoliopsida</taxon>
        <taxon>eudicotyledons</taxon>
        <taxon>Gunneridae</taxon>
        <taxon>Pentapetalae</taxon>
        <taxon>asterids</taxon>
        <taxon>Ericales</taxon>
        <taxon>Ericaceae</taxon>
        <taxon>Ericoideae</taxon>
        <taxon>Rhodoreae</taxon>
        <taxon>Rhododendron</taxon>
    </lineage>
</organism>